<evidence type="ECO:0000256" key="1">
    <source>
        <dbReference type="SAM" id="Phobius"/>
    </source>
</evidence>
<evidence type="ECO:0000313" key="2">
    <source>
        <dbReference type="EMBL" id="KAI8041986.1"/>
    </source>
</evidence>
<keyword evidence="1" id="KW-0812">Transmembrane</keyword>
<gene>
    <name evidence="2" type="ORF">M5D96_003284</name>
</gene>
<sequence>MRDFRVGCSLIVGMRRAQFGPNVQILGIHVLPLLGVLLILFLGCRLVLLCPFHDHTPEFSFQAGNSSNNFRIR</sequence>
<dbReference type="EMBL" id="JAMKOV010000002">
    <property type="protein sequence ID" value="KAI8041986.1"/>
    <property type="molecule type" value="Genomic_DNA"/>
</dbReference>
<organism evidence="2 3">
    <name type="scientific">Drosophila gunungcola</name>
    <name type="common">fruit fly</name>
    <dbReference type="NCBI Taxonomy" id="103775"/>
    <lineage>
        <taxon>Eukaryota</taxon>
        <taxon>Metazoa</taxon>
        <taxon>Ecdysozoa</taxon>
        <taxon>Arthropoda</taxon>
        <taxon>Hexapoda</taxon>
        <taxon>Insecta</taxon>
        <taxon>Pterygota</taxon>
        <taxon>Neoptera</taxon>
        <taxon>Endopterygota</taxon>
        <taxon>Diptera</taxon>
        <taxon>Brachycera</taxon>
        <taxon>Muscomorpha</taxon>
        <taxon>Ephydroidea</taxon>
        <taxon>Drosophilidae</taxon>
        <taxon>Drosophila</taxon>
        <taxon>Sophophora</taxon>
    </lineage>
</organism>
<comment type="caution">
    <text evidence="2">The sequence shown here is derived from an EMBL/GenBank/DDBJ whole genome shotgun (WGS) entry which is preliminary data.</text>
</comment>
<feature type="transmembrane region" description="Helical" evidence="1">
    <location>
        <begin position="25"/>
        <end position="48"/>
    </location>
</feature>
<evidence type="ECO:0000313" key="3">
    <source>
        <dbReference type="Proteomes" id="UP001059596"/>
    </source>
</evidence>
<reference evidence="2" key="1">
    <citation type="journal article" date="2023" name="Genome Biol. Evol.">
        <title>Long-read-based Genome Assembly of Drosophila gunungcola Reveals Fewer Chemosensory Genes in Flower-breeding Species.</title>
        <authorList>
            <person name="Negi A."/>
            <person name="Liao B.Y."/>
            <person name="Yeh S.D."/>
        </authorList>
    </citation>
    <scope>NUCLEOTIDE SEQUENCE</scope>
    <source>
        <strain evidence="2">Sukarami</strain>
    </source>
</reference>
<proteinExistence type="predicted"/>
<keyword evidence="3" id="KW-1185">Reference proteome</keyword>
<dbReference type="Proteomes" id="UP001059596">
    <property type="component" value="Unassembled WGS sequence"/>
</dbReference>
<dbReference type="AlphaFoldDB" id="A0A9P9YRZ7"/>
<keyword evidence="1" id="KW-1133">Transmembrane helix</keyword>
<protein>
    <submittedName>
        <fullName evidence="2">Uncharacterized protein</fullName>
    </submittedName>
</protein>
<accession>A0A9P9YRZ7</accession>
<keyword evidence="1" id="KW-0472">Membrane</keyword>
<name>A0A9P9YRZ7_9MUSC</name>